<reference evidence="2" key="1">
    <citation type="journal article" date="2019" name="Int. J. Syst. Evol. Microbiol.">
        <title>The Global Catalogue of Microorganisms (GCM) 10K type strain sequencing project: providing services to taxonomists for standard genome sequencing and annotation.</title>
        <authorList>
            <consortium name="The Broad Institute Genomics Platform"/>
            <consortium name="The Broad Institute Genome Sequencing Center for Infectious Disease"/>
            <person name="Wu L."/>
            <person name="Ma J."/>
        </authorList>
    </citation>
    <scope>NUCLEOTIDE SEQUENCE [LARGE SCALE GENOMIC DNA]</scope>
    <source>
        <strain evidence="2">JCM 18063</strain>
    </source>
</reference>
<sequence>MVMYSRAGCHLCDDARGVVAAVCADAGEAWREVDIDADPGLVERYGDYVPVVEVDGVQQGFWRVDAARLARRLDRGPGGKRT</sequence>
<gene>
    <name evidence="1" type="ORF">GCM10023216_14020</name>
</gene>
<proteinExistence type="predicted"/>
<dbReference type="SUPFAM" id="SSF52833">
    <property type="entry name" value="Thioredoxin-like"/>
    <property type="match status" value="1"/>
</dbReference>
<comment type="caution">
    <text evidence="1">The sequence shown here is derived from an EMBL/GenBank/DDBJ whole genome shotgun (WGS) entry which is preliminary data.</text>
</comment>
<evidence type="ECO:0000313" key="2">
    <source>
        <dbReference type="Proteomes" id="UP001500956"/>
    </source>
</evidence>
<evidence type="ECO:0000313" key="1">
    <source>
        <dbReference type="EMBL" id="GAA4725014.1"/>
    </source>
</evidence>
<accession>A0ABP8YC75</accession>
<dbReference type="Proteomes" id="UP001500956">
    <property type="component" value="Unassembled WGS sequence"/>
</dbReference>
<protein>
    <submittedName>
        <fullName evidence="1">Glutaredoxin family protein</fullName>
    </submittedName>
</protein>
<keyword evidence="2" id="KW-1185">Reference proteome</keyword>
<name>A0ABP8YC75_9MICO</name>
<organism evidence="1 2">
    <name type="scientific">Isoptericola chiayiensis</name>
    <dbReference type="NCBI Taxonomy" id="579446"/>
    <lineage>
        <taxon>Bacteria</taxon>
        <taxon>Bacillati</taxon>
        <taxon>Actinomycetota</taxon>
        <taxon>Actinomycetes</taxon>
        <taxon>Micrococcales</taxon>
        <taxon>Promicromonosporaceae</taxon>
        <taxon>Isoptericola</taxon>
    </lineage>
</organism>
<dbReference type="Pfam" id="PF05768">
    <property type="entry name" value="Glrx-like"/>
    <property type="match status" value="1"/>
</dbReference>
<dbReference type="InterPro" id="IPR008554">
    <property type="entry name" value="Glutaredoxin-like"/>
</dbReference>
<dbReference type="Gene3D" id="3.40.30.10">
    <property type="entry name" value="Glutaredoxin"/>
    <property type="match status" value="1"/>
</dbReference>
<dbReference type="EMBL" id="BAABID010000007">
    <property type="protein sequence ID" value="GAA4725014.1"/>
    <property type="molecule type" value="Genomic_DNA"/>
</dbReference>
<dbReference type="InterPro" id="IPR036249">
    <property type="entry name" value="Thioredoxin-like_sf"/>
</dbReference>